<reference evidence="3" key="1">
    <citation type="journal article" date="2015" name="Genome Announc.">
        <title>Genome sequence of the AIDS-associated pathogen Penicillium marneffei (ATCC18224) and its near taxonomic relative Talaromyces stipitatus (ATCC10500).</title>
        <authorList>
            <person name="Nierman W.C."/>
            <person name="Fedorova-Abrams N.D."/>
            <person name="Andrianopoulos A."/>
        </authorList>
    </citation>
    <scope>NUCLEOTIDE SEQUENCE [LARGE SCALE GENOMIC DNA]</scope>
    <source>
        <strain evidence="3">ATCC 10500 / CBS 375.48 / QM 6759 / NRRL 1006</strain>
    </source>
</reference>
<evidence type="ECO:0000313" key="2">
    <source>
        <dbReference type="EMBL" id="EED20424.1"/>
    </source>
</evidence>
<dbReference type="PhylomeDB" id="B8M8B1"/>
<organism evidence="2 3">
    <name type="scientific">Talaromyces stipitatus (strain ATCC 10500 / CBS 375.48 / QM 6759 / NRRL 1006)</name>
    <name type="common">Penicillium stipitatum</name>
    <dbReference type="NCBI Taxonomy" id="441959"/>
    <lineage>
        <taxon>Eukaryota</taxon>
        <taxon>Fungi</taxon>
        <taxon>Dikarya</taxon>
        <taxon>Ascomycota</taxon>
        <taxon>Pezizomycotina</taxon>
        <taxon>Eurotiomycetes</taxon>
        <taxon>Eurotiomycetidae</taxon>
        <taxon>Eurotiales</taxon>
        <taxon>Trichocomaceae</taxon>
        <taxon>Talaromyces</taxon>
        <taxon>Talaromyces sect. Talaromyces</taxon>
    </lineage>
</organism>
<evidence type="ECO:0000313" key="3">
    <source>
        <dbReference type="Proteomes" id="UP000001745"/>
    </source>
</evidence>
<feature type="region of interest" description="Disordered" evidence="1">
    <location>
        <begin position="15"/>
        <end position="35"/>
    </location>
</feature>
<dbReference type="OrthoDB" id="5372935at2759"/>
<sequence>MSALEDDFSKLTLEYLPEQKENNDRHNTDDEDFDDEPQEIQPFRFFDLPSEIRLKVYDYVLFGDTKKKGPPRTNGNVGSSRKNKLLAPLSHRLSLFLASRRIHEEASVLFYSVQTFRVFQIQDYSRQPTLISLAPSYRPLINKIELILGSSWTAPPKSWKVTKHLGLTEMTGVRTLKIFIQCDPSHPVFEGFRISSDFYTGFAGGLVQKILEQLPNLYQVELDAWPSVQKNGPLMRRLLSEVRAANVRIRWGPERGWNDWEDEDWNTSTGKTSIGPVATGERHKNSVPVSQRSHVSATGITTDPAHAESGTVL</sequence>
<dbReference type="InParanoid" id="B8M8B1"/>
<dbReference type="VEuPathDB" id="FungiDB:TSTA_036490"/>
<dbReference type="Proteomes" id="UP000001745">
    <property type="component" value="Unassembled WGS sequence"/>
</dbReference>
<accession>B8M8B1</accession>
<feature type="compositionally biased region" description="Polar residues" evidence="1">
    <location>
        <begin position="287"/>
        <end position="301"/>
    </location>
</feature>
<evidence type="ECO:0008006" key="4">
    <source>
        <dbReference type="Google" id="ProtNLM"/>
    </source>
</evidence>
<name>B8M8B1_TALSN</name>
<gene>
    <name evidence="2" type="ORF">TSTA_036490</name>
</gene>
<proteinExistence type="predicted"/>
<keyword evidence="3" id="KW-1185">Reference proteome</keyword>
<dbReference type="GeneID" id="8101920"/>
<dbReference type="HOGENOM" id="CLU_057896_1_0_1"/>
<evidence type="ECO:0000256" key="1">
    <source>
        <dbReference type="SAM" id="MobiDB-lite"/>
    </source>
</evidence>
<dbReference type="PANTHER" id="PTHR42085">
    <property type="entry name" value="F-BOX DOMAIN-CONTAINING PROTEIN"/>
    <property type="match status" value="1"/>
</dbReference>
<feature type="compositionally biased region" description="Basic and acidic residues" evidence="1">
    <location>
        <begin position="17"/>
        <end position="28"/>
    </location>
</feature>
<dbReference type="eggNOG" id="ENOG502SI7R">
    <property type="taxonomic scope" value="Eukaryota"/>
</dbReference>
<dbReference type="EMBL" id="EQ962654">
    <property type="protein sequence ID" value="EED20424.1"/>
    <property type="molecule type" value="Genomic_DNA"/>
</dbReference>
<dbReference type="RefSeq" id="XP_002480858.1">
    <property type="nucleotide sequence ID" value="XM_002480813.1"/>
</dbReference>
<dbReference type="AlphaFoldDB" id="B8M8B1"/>
<dbReference type="OMA" id="FDAWPSV"/>
<dbReference type="InterPro" id="IPR038883">
    <property type="entry name" value="AN11006-like"/>
</dbReference>
<feature type="region of interest" description="Disordered" evidence="1">
    <location>
        <begin position="260"/>
        <end position="313"/>
    </location>
</feature>
<dbReference type="PANTHER" id="PTHR42085:SF2">
    <property type="entry name" value="F-BOX DOMAIN-CONTAINING PROTEIN"/>
    <property type="match status" value="1"/>
</dbReference>
<protein>
    <recommendedName>
        <fullName evidence="4">F-box domain protein</fullName>
    </recommendedName>
</protein>